<proteinExistence type="predicted"/>
<dbReference type="GO" id="GO:0007165">
    <property type="term" value="P:signal transduction"/>
    <property type="evidence" value="ECO:0007669"/>
    <property type="project" value="InterPro"/>
</dbReference>
<dbReference type="PROSITE" id="PS51845">
    <property type="entry name" value="PDEASE_I_2"/>
    <property type="match status" value="1"/>
</dbReference>
<dbReference type="HOGENOM" id="CLU_005940_6_1_1"/>
<dbReference type="InParanoid" id="T1G1B3"/>
<dbReference type="KEGG" id="hro:HELRODRAFT_73178"/>
<dbReference type="InterPro" id="IPR002073">
    <property type="entry name" value="PDEase_catalytic_dom"/>
</dbReference>
<dbReference type="CTD" id="20214861"/>
<evidence type="ECO:0000313" key="8">
    <source>
        <dbReference type="EnsemblMetazoa" id="HelroP73178"/>
    </source>
</evidence>
<evidence type="ECO:0000313" key="9">
    <source>
        <dbReference type="Proteomes" id="UP000015101"/>
    </source>
</evidence>
<reference evidence="8" key="3">
    <citation type="submission" date="2015-06" db="UniProtKB">
        <authorList>
            <consortium name="EnsemblMetazoa"/>
        </authorList>
    </citation>
    <scope>IDENTIFICATION</scope>
</reference>
<name>T1G1B3_HELRO</name>
<dbReference type="GO" id="GO:0141162">
    <property type="term" value="P:negative regulation of cAMP/PKA signal transduction"/>
    <property type="evidence" value="ECO:0000318"/>
    <property type="project" value="GO_Central"/>
</dbReference>
<gene>
    <name evidence="8" type="primary">20214861</name>
    <name evidence="7" type="ORF">HELRODRAFT_73178</name>
</gene>
<dbReference type="GeneID" id="20214861"/>
<dbReference type="GO" id="GO:0046872">
    <property type="term" value="F:metal ion binding"/>
    <property type="evidence" value="ECO:0007669"/>
    <property type="project" value="UniProtKB-KW"/>
</dbReference>
<dbReference type="GO" id="GO:0004117">
    <property type="term" value="F:calmodulin-activated dual specificity 3',5'-cyclic-GMP, 3',5'-cyclic-AMP phosphodiesterase activity"/>
    <property type="evidence" value="ECO:0000318"/>
    <property type="project" value="GO_Central"/>
</dbReference>
<reference evidence="7 9" key="2">
    <citation type="journal article" date="2013" name="Nature">
        <title>Insights into bilaterian evolution from three spiralian genomes.</title>
        <authorList>
            <person name="Simakov O."/>
            <person name="Marletaz F."/>
            <person name="Cho S.J."/>
            <person name="Edsinger-Gonzales E."/>
            <person name="Havlak P."/>
            <person name="Hellsten U."/>
            <person name="Kuo D.H."/>
            <person name="Larsson T."/>
            <person name="Lv J."/>
            <person name="Arendt D."/>
            <person name="Savage R."/>
            <person name="Osoegawa K."/>
            <person name="de Jong P."/>
            <person name="Grimwood J."/>
            <person name="Chapman J.A."/>
            <person name="Shapiro H."/>
            <person name="Aerts A."/>
            <person name="Otillar R.P."/>
            <person name="Terry A.Y."/>
            <person name="Boore J.L."/>
            <person name="Grigoriev I.V."/>
            <person name="Lindberg D.R."/>
            <person name="Seaver E.C."/>
            <person name="Weisblat D.A."/>
            <person name="Putnam N.H."/>
            <person name="Rokhsar D.S."/>
        </authorList>
    </citation>
    <scope>NUCLEOTIDE SEQUENCE</scope>
</reference>
<accession>T1G1B3</accession>
<evidence type="ECO:0000256" key="1">
    <source>
        <dbReference type="ARBA" id="ARBA00022723"/>
    </source>
</evidence>
<dbReference type="InterPro" id="IPR003607">
    <property type="entry name" value="HD/PDEase_dom"/>
</dbReference>
<keyword evidence="1 5" id="KW-0479">Metal-binding</keyword>
<dbReference type="InterPro" id="IPR023174">
    <property type="entry name" value="PDEase_CS"/>
</dbReference>
<dbReference type="EMBL" id="AMQM01002853">
    <property type="status" value="NOT_ANNOTATED_CDS"/>
    <property type="molecule type" value="Genomic_DNA"/>
</dbReference>
<feature type="binding site" evidence="4">
    <location>
        <position position="108"/>
    </location>
    <ligand>
        <name>AMP</name>
        <dbReference type="ChEBI" id="CHEBI:456215"/>
    </ligand>
</feature>
<dbReference type="RefSeq" id="XP_009011822.1">
    <property type="nucleotide sequence ID" value="XM_009013574.1"/>
</dbReference>
<dbReference type="PROSITE" id="PS00126">
    <property type="entry name" value="PDEASE_I_1"/>
    <property type="match status" value="1"/>
</dbReference>
<feature type="domain" description="PDEase" evidence="6">
    <location>
        <begin position="1"/>
        <end position="311"/>
    </location>
</feature>
<keyword evidence="2" id="KW-0378">Hydrolase</keyword>
<feature type="binding site" evidence="5">
    <location>
        <position position="71"/>
    </location>
    <ligand>
        <name>Zn(2+)</name>
        <dbReference type="ChEBI" id="CHEBI:29105"/>
        <label>1</label>
    </ligand>
</feature>
<dbReference type="OrthoDB" id="189220at2759"/>
<dbReference type="InterPro" id="IPR023088">
    <property type="entry name" value="PDEase"/>
</dbReference>
<evidence type="ECO:0000313" key="7">
    <source>
        <dbReference type="EMBL" id="ESO10008.1"/>
    </source>
</evidence>
<dbReference type="SMART" id="SM00471">
    <property type="entry name" value="HDc"/>
    <property type="match status" value="1"/>
</dbReference>
<feature type="binding site" evidence="4">
    <location>
        <position position="266"/>
    </location>
    <ligand>
        <name>AMP</name>
        <dbReference type="ChEBI" id="CHEBI:456215"/>
    </ligand>
</feature>
<dbReference type="GO" id="GO:0048101">
    <property type="term" value="F:calmodulin-activated 3',5'-cyclic-GMP phosphodiesterase activity"/>
    <property type="evidence" value="ECO:0000318"/>
    <property type="project" value="GO_Central"/>
</dbReference>
<evidence type="ECO:0000259" key="6">
    <source>
        <dbReference type="PROSITE" id="PS51845"/>
    </source>
</evidence>
<protein>
    <recommendedName>
        <fullName evidence="6">PDEase domain-containing protein</fullName>
    </recommendedName>
</protein>
<evidence type="ECO:0000256" key="2">
    <source>
        <dbReference type="ARBA" id="ARBA00022801"/>
    </source>
</evidence>
<feature type="active site" description="Proton donor" evidence="3">
    <location>
        <position position="67"/>
    </location>
</feature>
<dbReference type="EMBL" id="KB095905">
    <property type="protein sequence ID" value="ESO10008.1"/>
    <property type="molecule type" value="Genomic_DNA"/>
</dbReference>
<evidence type="ECO:0000256" key="5">
    <source>
        <dbReference type="PIRSR" id="PIRSR623088-3"/>
    </source>
</evidence>
<dbReference type="STRING" id="6412.T1G1B3"/>
<keyword evidence="9" id="KW-1185">Reference proteome</keyword>
<feature type="binding site" evidence="4">
    <location>
        <begin position="67"/>
        <end position="71"/>
    </location>
    <ligand>
        <name>AMP</name>
        <dbReference type="ChEBI" id="CHEBI:456215"/>
    </ligand>
</feature>
<dbReference type="PANTHER" id="PTHR11347">
    <property type="entry name" value="CYCLIC NUCLEOTIDE PHOSPHODIESTERASE"/>
    <property type="match status" value="1"/>
</dbReference>
<dbReference type="eggNOG" id="KOG3688">
    <property type="taxonomic scope" value="Eukaryota"/>
</dbReference>
<organism evidence="8 9">
    <name type="scientific">Helobdella robusta</name>
    <name type="common">Californian leech</name>
    <dbReference type="NCBI Taxonomy" id="6412"/>
    <lineage>
        <taxon>Eukaryota</taxon>
        <taxon>Metazoa</taxon>
        <taxon>Spiralia</taxon>
        <taxon>Lophotrochozoa</taxon>
        <taxon>Annelida</taxon>
        <taxon>Clitellata</taxon>
        <taxon>Hirudinea</taxon>
        <taxon>Rhynchobdellida</taxon>
        <taxon>Glossiphoniidae</taxon>
        <taxon>Helobdella</taxon>
    </lineage>
</organism>
<dbReference type="CDD" id="cd00077">
    <property type="entry name" value="HDc"/>
    <property type="match status" value="1"/>
</dbReference>
<feature type="binding site" evidence="5">
    <location>
        <position position="215"/>
    </location>
    <ligand>
        <name>Zn(2+)</name>
        <dbReference type="ChEBI" id="CHEBI:29105"/>
        <label>1</label>
    </ligand>
</feature>
<sequence length="322" mass="37088">MQKLDDWAFNVFELNLVTNKPIAFRYVARALLNKFDFLTKYKIQKACLENFIVAMEEGYRKHNNSYHNDIHAADVAQTVNSVISQTELKACLTDSEIFATLFAAIIHDYEHTGTTNSYHVNTESDLALLYNDRAVLENFHVSQVFRKMKENKTINVVANMDKNEFSEFRINVIEIVLATDMSNHFSLLKNLQAAMTQPDSLTMLQYLCALVHFADISHPSKPWEIHTQWTTRLFDEFFVQGDREKQMKIPVSPLCDRNNTMLPASQIGFLDYIVIPTVNLIFDVIPIAVKTRLDKMPENNLQMSSWKIEMSMLLLMGVVVCC</sequence>
<feature type="binding site" evidence="5">
    <location>
        <position position="107"/>
    </location>
    <ligand>
        <name>Zn(2+)</name>
        <dbReference type="ChEBI" id="CHEBI:29105"/>
        <label>1</label>
    </ligand>
</feature>
<feature type="binding site" evidence="4">
    <location>
        <position position="215"/>
    </location>
    <ligand>
        <name>AMP</name>
        <dbReference type="ChEBI" id="CHEBI:456215"/>
    </ligand>
</feature>
<dbReference type="Proteomes" id="UP000015101">
    <property type="component" value="Unassembled WGS sequence"/>
</dbReference>
<evidence type="ECO:0000256" key="3">
    <source>
        <dbReference type="PIRSR" id="PIRSR623088-1"/>
    </source>
</evidence>
<dbReference type="Gene3D" id="1.10.1300.10">
    <property type="entry name" value="3'5'-cyclic nucleotide phosphodiesterase, catalytic domain"/>
    <property type="match status" value="1"/>
</dbReference>
<feature type="binding site" evidence="5">
    <location>
        <position position="108"/>
    </location>
    <ligand>
        <name>Zn(2+)</name>
        <dbReference type="ChEBI" id="CHEBI:29105"/>
        <label>2</label>
    </ligand>
</feature>
<evidence type="ECO:0000256" key="4">
    <source>
        <dbReference type="PIRSR" id="PIRSR623088-2"/>
    </source>
</evidence>
<dbReference type="SUPFAM" id="SSF109604">
    <property type="entry name" value="HD-domain/PDEase-like"/>
    <property type="match status" value="1"/>
</dbReference>
<feature type="binding site" evidence="5">
    <location>
        <position position="108"/>
    </location>
    <ligand>
        <name>Zn(2+)</name>
        <dbReference type="ChEBI" id="CHEBI:29105"/>
        <label>1</label>
    </ligand>
</feature>
<dbReference type="PRINTS" id="PR00387">
    <property type="entry name" value="PDIESTERASE1"/>
</dbReference>
<dbReference type="Pfam" id="PF00233">
    <property type="entry name" value="PDEase_I"/>
    <property type="match status" value="1"/>
</dbReference>
<dbReference type="EnsemblMetazoa" id="HelroT73178">
    <property type="protein sequence ID" value="HelroP73178"/>
    <property type="gene ID" value="HelroG73178"/>
</dbReference>
<dbReference type="InterPro" id="IPR036971">
    <property type="entry name" value="PDEase_catalytic_dom_sf"/>
</dbReference>
<reference evidence="9" key="1">
    <citation type="submission" date="2012-12" db="EMBL/GenBank/DDBJ databases">
        <authorList>
            <person name="Hellsten U."/>
            <person name="Grimwood J."/>
            <person name="Chapman J.A."/>
            <person name="Shapiro H."/>
            <person name="Aerts A."/>
            <person name="Otillar R.P."/>
            <person name="Terry A.Y."/>
            <person name="Boore J.L."/>
            <person name="Simakov O."/>
            <person name="Marletaz F."/>
            <person name="Cho S.-J."/>
            <person name="Edsinger-Gonzales E."/>
            <person name="Havlak P."/>
            <person name="Kuo D.-H."/>
            <person name="Larsson T."/>
            <person name="Lv J."/>
            <person name="Arendt D."/>
            <person name="Savage R."/>
            <person name="Osoegawa K."/>
            <person name="de Jong P."/>
            <person name="Lindberg D.R."/>
            <person name="Seaver E.C."/>
            <person name="Weisblat D.A."/>
            <person name="Putnam N.H."/>
            <person name="Grigoriev I.V."/>
            <person name="Rokhsar D.S."/>
        </authorList>
    </citation>
    <scope>NUCLEOTIDE SEQUENCE</scope>
</reference>
<dbReference type="AlphaFoldDB" id="T1G1B3"/>